<dbReference type="STRING" id="56449.XBLMG947_0504"/>
<organism evidence="1 2">
    <name type="scientific">Xanthomonas bromi</name>
    <dbReference type="NCBI Taxonomy" id="56449"/>
    <lineage>
        <taxon>Bacteria</taxon>
        <taxon>Pseudomonadati</taxon>
        <taxon>Pseudomonadota</taxon>
        <taxon>Gammaproteobacteria</taxon>
        <taxon>Lysobacterales</taxon>
        <taxon>Lysobacteraceae</taxon>
        <taxon>Xanthomonas</taxon>
    </lineage>
</organism>
<reference evidence="1 2" key="1">
    <citation type="submission" date="2016-06" db="EMBL/GenBank/DDBJ databases">
        <authorList>
            <person name="Kjaerup R.B."/>
            <person name="Dalgaard T.S."/>
            <person name="Juul-Madsen H.R."/>
        </authorList>
    </citation>
    <scope>NUCLEOTIDE SEQUENCE [LARGE SCALE GENOMIC DNA]</scope>
    <source>
        <strain evidence="1">LMG947</strain>
    </source>
</reference>
<gene>
    <name evidence="1" type="ORF">XBLMG947_0504</name>
</gene>
<name>A0A1C3NH54_9XANT</name>
<protein>
    <submittedName>
        <fullName evidence="1">Uncharacterized protein</fullName>
    </submittedName>
</protein>
<evidence type="ECO:0000313" key="1">
    <source>
        <dbReference type="EMBL" id="SBV49732.1"/>
    </source>
</evidence>
<evidence type="ECO:0000313" key="2">
    <source>
        <dbReference type="Proteomes" id="UP000092503"/>
    </source>
</evidence>
<dbReference type="Proteomes" id="UP000092503">
    <property type="component" value="Unassembled WGS sequence"/>
</dbReference>
<dbReference type="AlphaFoldDB" id="A0A1C3NH54"/>
<dbReference type="EMBL" id="FLTX01000006">
    <property type="protein sequence ID" value="SBV49732.1"/>
    <property type="molecule type" value="Genomic_DNA"/>
</dbReference>
<sequence>MHPLMRFDGGIHANSSAIGAHTASDSLLAVLSKPIHCRISAGLCSHHADLRLYD</sequence>
<proteinExistence type="predicted"/>
<accession>A0A1C3NH54</accession>